<sequence>MSKKVLIIIPAYNEGKSILKTIASVENYREKSMYHIEYIVINDGSTDNTKELLKEKGKNVVNLVANLGIGGAVQTGYKYAAIHGFDIAVQFDGDGQHDINSLASLLTPIIEGKADFTLGSRFVSNSPSEFKSSQLRQFGIKIISGLIKLVSGTRIYDVTSGYRAVNRNIIDLFCQEYPIKFPEPETLVRVLKKNYKFLEVPANMFERQAGSSSITPLKSIVYMIEVSYSILLLSLVKREES</sequence>
<dbReference type="RefSeq" id="WP_126779503.1">
    <property type="nucleotide sequence ID" value="NZ_NGJU01000009.1"/>
</dbReference>
<dbReference type="Gene3D" id="3.90.550.10">
    <property type="entry name" value="Spore Coat Polysaccharide Biosynthesis Protein SpsA, Chain A"/>
    <property type="match status" value="1"/>
</dbReference>
<dbReference type="GO" id="GO:0006487">
    <property type="term" value="P:protein N-linked glycosylation"/>
    <property type="evidence" value="ECO:0007669"/>
    <property type="project" value="TreeGrafter"/>
</dbReference>
<evidence type="ECO:0000259" key="1">
    <source>
        <dbReference type="Pfam" id="PF00535"/>
    </source>
</evidence>
<reference evidence="2 3" key="1">
    <citation type="submission" date="2017-05" db="EMBL/GenBank/DDBJ databases">
        <title>Vagococcus spp. assemblies.</title>
        <authorList>
            <person name="Gulvik C.A."/>
        </authorList>
    </citation>
    <scope>NUCLEOTIDE SEQUENCE [LARGE SCALE GENOMIC DNA]</scope>
    <source>
        <strain evidence="2 3">NCFB 2777</strain>
    </source>
</reference>
<evidence type="ECO:0000313" key="2">
    <source>
        <dbReference type="EMBL" id="RST95711.1"/>
    </source>
</evidence>
<dbReference type="InterPro" id="IPR001173">
    <property type="entry name" value="Glyco_trans_2-like"/>
</dbReference>
<name>A0A429ZPV1_9ENTE</name>
<dbReference type="GeneID" id="98568113"/>
<protein>
    <submittedName>
        <fullName evidence="2">Glycosyl transferase family 2</fullName>
    </submittedName>
</protein>
<dbReference type="PANTHER" id="PTHR10859">
    <property type="entry name" value="GLYCOSYL TRANSFERASE"/>
    <property type="match status" value="1"/>
</dbReference>
<dbReference type="Pfam" id="PF00535">
    <property type="entry name" value="Glycos_transf_2"/>
    <property type="match status" value="1"/>
</dbReference>
<proteinExistence type="predicted"/>
<keyword evidence="2" id="KW-0808">Transferase</keyword>
<feature type="domain" description="Glycosyltransferase 2-like" evidence="1">
    <location>
        <begin position="7"/>
        <end position="170"/>
    </location>
</feature>
<dbReference type="Proteomes" id="UP000287239">
    <property type="component" value="Unassembled WGS sequence"/>
</dbReference>
<dbReference type="SUPFAM" id="SSF53448">
    <property type="entry name" value="Nucleotide-diphospho-sugar transferases"/>
    <property type="match status" value="1"/>
</dbReference>
<dbReference type="AlphaFoldDB" id="A0A429ZPV1"/>
<gene>
    <name evidence="2" type="ORF">CBF35_07000</name>
</gene>
<dbReference type="OrthoDB" id="9810303at2"/>
<dbReference type="PANTHER" id="PTHR10859:SF114">
    <property type="entry name" value="DOLICHOL-PHOSPHATE MANNOSYLTRANSFERASE"/>
    <property type="match status" value="1"/>
</dbReference>
<keyword evidence="3" id="KW-1185">Reference proteome</keyword>
<evidence type="ECO:0000313" key="3">
    <source>
        <dbReference type="Proteomes" id="UP000287239"/>
    </source>
</evidence>
<accession>A0A429ZPV1</accession>
<dbReference type="InterPro" id="IPR029044">
    <property type="entry name" value="Nucleotide-diphossugar_trans"/>
</dbReference>
<comment type="caution">
    <text evidence="2">The sequence shown here is derived from an EMBL/GenBank/DDBJ whole genome shotgun (WGS) entry which is preliminary data.</text>
</comment>
<dbReference type="EMBL" id="NGJU01000009">
    <property type="protein sequence ID" value="RST95711.1"/>
    <property type="molecule type" value="Genomic_DNA"/>
</dbReference>
<organism evidence="2 3">
    <name type="scientific">Vagococcus salmoninarum</name>
    <dbReference type="NCBI Taxonomy" id="2739"/>
    <lineage>
        <taxon>Bacteria</taxon>
        <taxon>Bacillati</taxon>
        <taxon>Bacillota</taxon>
        <taxon>Bacilli</taxon>
        <taxon>Lactobacillales</taxon>
        <taxon>Enterococcaceae</taxon>
        <taxon>Vagococcus</taxon>
    </lineage>
</organism>
<dbReference type="CDD" id="cd04179">
    <property type="entry name" value="DPM_DPG-synthase_like"/>
    <property type="match status" value="1"/>
</dbReference>
<dbReference type="GO" id="GO:0016740">
    <property type="term" value="F:transferase activity"/>
    <property type="evidence" value="ECO:0007669"/>
    <property type="project" value="UniProtKB-KW"/>
</dbReference>